<organism evidence="1 2">
    <name type="scientific">Trichonephila clavipes</name>
    <name type="common">Golden silk orbweaver</name>
    <name type="synonym">Nephila clavipes</name>
    <dbReference type="NCBI Taxonomy" id="2585209"/>
    <lineage>
        <taxon>Eukaryota</taxon>
        <taxon>Metazoa</taxon>
        <taxon>Ecdysozoa</taxon>
        <taxon>Arthropoda</taxon>
        <taxon>Chelicerata</taxon>
        <taxon>Arachnida</taxon>
        <taxon>Araneae</taxon>
        <taxon>Araneomorphae</taxon>
        <taxon>Entelegynae</taxon>
        <taxon>Araneoidea</taxon>
        <taxon>Nephilidae</taxon>
        <taxon>Trichonephila</taxon>
    </lineage>
</organism>
<name>A0A8X6SKW8_TRICX</name>
<dbReference type="EMBL" id="BMAU01021296">
    <property type="protein sequence ID" value="GFY10251.1"/>
    <property type="molecule type" value="Genomic_DNA"/>
</dbReference>
<evidence type="ECO:0000313" key="1">
    <source>
        <dbReference type="EMBL" id="GFY10251.1"/>
    </source>
</evidence>
<dbReference type="AlphaFoldDB" id="A0A8X6SKW8"/>
<keyword evidence="2" id="KW-1185">Reference proteome</keyword>
<dbReference type="Proteomes" id="UP000887159">
    <property type="component" value="Unassembled WGS sequence"/>
</dbReference>
<sequence length="90" mass="9948">MAVEIANKEASAIERQNKRNKDALEEFMQDEYKSGILGLNKTVRCALATINGRFSMALGFEPATQQCRPLVPDYDHLATVTTGMMIAAEI</sequence>
<evidence type="ECO:0000313" key="2">
    <source>
        <dbReference type="Proteomes" id="UP000887159"/>
    </source>
</evidence>
<accession>A0A8X6SKW8</accession>
<gene>
    <name evidence="1" type="ORF">TNCV_2629301</name>
</gene>
<proteinExistence type="predicted"/>
<reference evidence="1" key="1">
    <citation type="submission" date="2020-08" db="EMBL/GenBank/DDBJ databases">
        <title>Multicomponent nature underlies the extraordinary mechanical properties of spider dragline silk.</title>
        <authorList>
            <person name="Kono N."/>
            <person name="Nakamura H."/>
            <person name="Mori M."/>
            <person name="Yoshida Y."/>
            <person name="Ohtoshi R."/>
            <person name="Malay A.D."/>
            <person name="Moran D.A.P."/>
            <person name="Tomita M."/>
            <person name="Numata K."/>
            <person name="Arakawa K."/>
        </authorList>
    </citation>
    <scope>NUCLEOTIDE SEQUENCE</scope>
</reference>
<protein>
    <submittedName>
        <fullName evidence="1">Uncharacterized protein</fullName>
    </submittedName>
</protein>
<comment type="caution">
    <text evidence="1">The sequence shown here is derived from an EMBL/GenBank/DDBJ whole genome shotgun (WGS) entry which is preliminary data.</text>
</comment>